<reference evidence="12" key="2">
    <citation type="submission" date="2015-05" db="EMBL/GenBank/DDBJ databases">
        <title>Complete genome sequence of Corynebacterium uterequi DSM 45634, isolated from the uterus of a maiden mare.</title>
        <authorList>
            <person name="Ruckert C."/>
            <person name="Albersmeier A."/>
            <person name="Winkler A."/>
            <person name="Tauch A."/>
        </authorList>
    </citation>
    <scope>NUCLEOTIDE SEQUENCE [LARGE SCALE GENOMIC DNA]</scope>
    <source>
        <strain evidence="12">DSM 45634</strain>
    </source>
</reference>
<dbReference type="Proteomes" id="UP000035548">
    <property type="component" value="Chromosome"/>
</dbReference>
<reference evidence="11 12" key="1">
    <citation type="journal article" date="2015" name="Genome Announc.">
        <title>Virulence Factor Genes Detected in the Complete Genome Sequence of Corynebacterium uterequi DSM 45634, Isolated from the Uterus of a Maiden Mare.</title>
        <authorList>
            <person name="Ruckert C."/>
            <person name="Kriete M."/>
            <person name="Jaenicke S."/>
            <person name="Winkler A."/>
            <person name="Tauch A."/>
        </authorList>
    </citation>
    <scope>NUCLEOTIDE SEQUENCE [LARGE SCALE GENOMIC DNA]</scope>
    <source>
        <strain evidence="11 12">DSM 45634</strain>
    </source>
</reference>
<dbReference type="PANTHER" id="PTHR33909">
    <property type="entry name" value="SEC TRANSLOCON ACCESSORY COMPLEX SUBUNIT YAJC"/>
    <property type="match status" value="1"/>
</dbReference>
<keyword evidence="5" id="KW-0812">Transmembrane</keyword>
<keyword evidence="12" id="KW-1185">Reference proteome</keyword>
<dbReference type="AlphaFoldDB" id="A0A0G3HCZ8"/>
<comment type="similarity">
    <text evidence="2">Belongs to the YajC family.</text>
</comment>
<dbReference type="NCBIfam" id="TIGR00739">
    <property type="entry name" value="yajC"/>
    <property type="match status" value="1"/>
</dbReference>
<keyword evidence="8" id="KW-0811">Translocation</keyword>
<feature type="region of interest" description="Disordered" evidence="10">
    <location>
        <begin position="93"/>
        <end position="131"/>
    </location>
</feature>
<dbReference type="PANTHER" id="PTHR33909:SF1">
    <property type="entry name" value="SEC TRANSLOCON ACCESSORY COMPLEX SUBUNIT YAJC"/>
    <property type="match status" value="1"/>
</dbReference>
<evidence type="ECO:0000256" key="7">
    <source>
        <dbReference type="ARBA" id="ARBA00022989"/>
    </source>
</evidence>
<evidence type="ECO:0000256" key="8">
    <source>
        <dbReference type="ARBA" id="ARBA00023010"/>
    </source>
</evidence>
<name>A0A0G3HCZ8_9CORY</name>
<dbReference type="PATRIC" id="fig|1072256.5.peg.1230"/>
<proteinExistence type="inferred from homology"/>
<keyword evidence="6" id="KW-0653">Protein transport</keyword>
<evidence type="ECO:0000256" key="10">
    <source>
        <dbReference type="SAM" id="MobiDB-lite"/>
    </source>
</evidence>
<dbReference type="GO" id="GO:0015031">
    <property type="term" value="P:protein transport"/>
    <property type="evidence" value="ECO:0007669"/>
    <property type="project" value="UniProtKB-KW"/>
</dbReference>
<evidence type="ECO:0000256" key="4">
    <source>
        <dbReference type="ARBA" id="ARBA00022475"/>
    </source>
</evidence>
<organism evidence="11 12">
    <name type="scientific">Corynebacterium uterequi</name>
    <dbReference type="NCBI Taxonomy" id="1072256"/>
    <lineage>
        <taxon>Bacteria</taxon>
        <taxon>Bacillati</taxon>
        <taxon>Actinomycetota</taxon>
        <taxon>Actinomycetes</taxon>
        <taxon>Mycobacteriales</taxon>
        <taxon>Corynebacteriaceae</taxon>
        <taxon>Corynebacterium</taxon>
    </lineage>
</organism>
<protein>
    <submittedName>
        <fullName evidence="11">Preprotein translocase, YajC subunit</fullName>
    </submittedName>
</protein>
<dbReference type="RefSeq" id="WP_047259687.1">
    <property type="nucleotide sequence ID" value="NZ_CP011546.1"/>
</dbReference>
<evidence type="ECO:0000256" key="9">
    <source>
        <dbReference type="ARBA" id="ARBA00023136"/>
    </source>
</evidence>
<evidence type="ECO:0000256" key="5">
    <source>
        <dbReference type="ARBA" id="ARBA00022692"/>
    </source>
</evidence>
<keyword evidence="9" id="KW-0472">Membrane</keyword>
<evidence type="ECO:0000313" key="11">
    <source>
        <dbReference type="EMBL" id="AKK11236.1"/>
    </source>
</evidence>
<dbReference type="InterPro" id="IPR003849">
    <property type="entry name" value="Preprotein_translocase_YajC"/>
</dbReference>
<keyword evidence="3" id="KW-0813">Transport</keyword>
<accession>A0A0G3HCZ8</accession>
<evidence type="ECO:0000256" key="1">
    <source>
        <dbReference type="ARBA" id="ARBA00004162"/>
    </source>
</evidence>
<dbReference type="STRING" id="1072256.CUTER_06200"/>
<dbReference type="EMBL" id="CP011546">
    <property type="protein sequence ID" value="AKK11236.1"/>
    <property type="molecule type" value="Genomic_DNA"/>
</dbReference>
<sequence length="131" mass="14063">MDLLFLIVIFAVFLLPTFFMARKQRQAQAQVLQMQAALSVGDAVITASGLHGVIVGLDETVVDLDIADDVVVTVERASIARVNPVPVDNADIVEPAAEPVAGNAEGVDYSEERPTSAEDRVLGDTTDEDRR</sequence>
<evidence type="ECO:0000313" key="12">
    <source>
        <dbReference type="Proteomes" id="UP000035548"/>
    </source>
</evidence>
<evidence type="ECO:0000256" key="2">
    <source>
        <dbReference type="ARBA" id="ARBA00006742"/>
    </source>
</evidence>
<keyword evidence="4" id="KW-1003">Cell membrane</keyword>
<dbReference type="Pfam" id="PF02699">
    <property type="entry name" value="YajC"/>
    <property type="match status" value="1"/>
</dbReference>
<dbReference type="GO" id="GO:0005886">
    <property type="term" value="C:plasma membrane"/>
    <property type="evidence" value="ECO:0007669"/>
    <property type="project" value="UniProtKB-SubCell"/>
</dbReference>
<dbReference type="KEGG" id="cut:CUTER_06200"/>
<comment type="subcellular location">
    <subcellularLocation>
        <location evidence="1">Cell membrane</location>
        <topology evidence="1">Single-pass membrane protein</topology>
    </subcellularLocation>
</comment>
<dbReference type="SMART" id="SM01323">
    <property type="entry name" value="YajC"/>
    <property type="match status" value="1"/>
</dbReference>
<gene>
    <name evidence="11" type="ORF">CUTER_06200</name>
</gene>
<keyword evidence="7" id="KW-1133">Transmembrane helix</keyword>
<dbReference type="PRINTS" id="PR01853">
    <property type="entry name" value="YAJCTRNLCASE"/>
</dbReference>
<evidence type="ECO:0000256" key="6">
    <source>
        <dbReference type="ARBA" id="ARBA00022927"/>
    </source>
</evidence>
<feature type="compositionally biased region" description="Basic and acidic residues" evidence="10">
    <location>
        <begin position="110"/>
        <end position="131"/>
    </location>
</feature>
<evidence type="ECO:0000256" key="3">
    <source>
        <dbReference type="ARBA" id="ARBA00022448"/>
    </source>
</evidence>